<dbReference type="Proteomes" id="UP000218165">
    <property type="component" value="Chromosome"/>
</dbReference>
<evidence type="ECO:0000313" key="1">
    <source>
        <dbReference type="EMBL" id="ATG51410.1"/>
    </source>
</evidence>
<sequence>MDAPVAWPEISDRLNDAGKALWERALAAEKENQILAATRDELLPLLMSGKITVKDAEKSVEGVL</sequence>
<evidence type="ECO:0000313" key="2">
    <source>
        <dbReference type="Proteomes" id="UP000218165"/>
    </source>
</evidence>
<accession>A0A291GMV8</accession>
<dbReference type="REBASE" id="222152">
    <property type="entry name" value="S.Bsp2412ORF7620P"/>
</dbReference>
<dbReference type="KEGG" id="brz:CFK38_07625"/>
<gene>
    <name evidence="1" type="ORF">CFK38_07625</name>
</gene>
<keyword evidence="1" id="KW-0378">Hydrolase</keyword>
<organism evidence="1 2">
    <name type="scientific">Brachybacterium vulturis</name>
    <dbReference type="NCBI Taxonomy" id="2017484"/>
    <lineage>
        <taxon>Bacteria</taxon>
        <taxon>Bacillati</taxon>
        <taxon>Actinomycetota</taxon>
        <taxon>Actinomycetes</taxon>
        <taxon>Micrococcales</taxon>
        <taxon>Dermabacteraceae</taxon>
        <taxon>Brachybacterium</taxon>
    </lineage>
</organism>
<name>A0A291GMV8_9MICO</name>
<reference evidence="2" key="1">
    <citation type="submission" date="2017-09" db="EMBL/GenBank/DDBJ databases">
        <title>Brachybacterium sp. VM2412.</title>
        <authorList>
            <person name="Tak E.J."/>
            <person name="Bae J.-W."/>
        </authorList>
    </citation>
    <scope>NUCLEOTIDE SEQUENCE [LARGE SCALE GENOMIC DNA]</scope>
    <source>
        <strain evidence="2">VM2412</strain>
    </source>
</reference>
<dbReference type="EMBL" id="CP023563">
    <property type="protein sequence ID" value="ATG51410.1"/>
    <property type="molecule type" value="Genomic_DNA"/>
</dbReference>
<dbReference type="GO" id="GO:0004519">
    <property type="term" value="F:endonuclease activity"/>
    <property type="evidence" value="ECO:0007669"/>
    <property type="project" value="UniProtKB-KW"/>
</dbReference>
<proteinExistence type="predicted"/>
<keyword evidence="1" id="KW-0255">Endonuclease</keyword>
<keyword evidence="2" id="KW-1185">Reference proteome</keyword>
<protein>
    <submittedName>
        <fullName evidence="1">Type I restriction endonuclease subunit S</fullName>
    </submittedName>
</protein>
<dbReference type="AlphaFoldDB" id="A0A291GMV8"/>
<keyword evidence="1" id="KW-0540">Nuclease</keyword>